<dbReference type="Proteomes" id="UP000373449">
    <property type="component" value="Unassembled WGS sequence"/>
</dbReference>
<protein>
    <submittedName>
        <fullName evidence="1">Uncharacterized protein</fullName>
    </submittedName>
</protein>
<name>A0A484ZKF4_9GAMM</name>
<reference evidence="1 2" key="1">
    <citation type="submission" date="2019-03" db="EMBL/GenBank/DDBJ databases">
        <authorList>
            <consortium name="Pathogen Informatics"/>
        </authorList>
    </citation>
    <scope>NUCLEOTIDE SEQUENCE [LARGE SCALE GENOMIC DNA]</scope>
    <source>
        <strain evidence="1 2">NCTC12282</strain>
    </source>
</reference>
<dbReference type="EMBL" id="CAADJA010000002">
    <property type="protein sequence ID" value="VFS49067.1"/>
    <property type="molecule type" value="Genomic_DNA"/>
</dbReference>
<proteinExistence type="predicted"/>
<dbReference type="AlphaFoldDB" id="A0A484ZKF4"/>
<organism evidence="1 2">
    <name type="scientific">Budvicia aquatica</name>
    <dbReference type="NCBI Taxonomy" id="82979"/>
    <lineage>
        <taxon>Bacteria</taxon>
        <taxon>Pseudomonadati</taxon>
        <taxon>Pseudomonadota</taxon>
        <taxon>Gammaproteobacteria</taxon>
        <taxon>Enterobacterales</taxon>
        <taxon>Budviciaceae</taxon>
        <taxon>Budvicia</taxon>
    </lineage>
</organism>
<gene>
    <name evidence="1" type="ORF">NCTC12282_03527</name>
</gene>
<evidence type="ECO:0000313" key="2">
    <source>
        <dbReference type="Proteomes" id="UP000373449"/>
    </source>
</evidence>
<evidence type="ECO:0000313" key="1">
    <source>
        <dbReference type="EMBL" id="VFS49067.1"/>
    </source>
</evidence>
<accession>A0A484ZKF4</accession>
<sequence length="45" mass="5355">MSYFDTVHTDYHTNEECIQEQNYQIILEVKNVKLLNNIDIDESHG</sequence>